<evidence type="ECO:0000313" key="3">
    <source>
        <dbReference type="Proteomes" id="UP000002866"/>
    </source>
</evidence>
<feature type="region of interest" description="Disordered" evidence="1">
    <location>
        <begin position="1269"/>
        <end position="1302"/>
    </location>
</feature>
<dbReference type="KEGG" id="tbl:TBLA_0F02950"/>
<evidence type="ECO:0000256" key="1">
    <source>
        <dbReference type="SAM" id="MobiDB-lite"/>
    </source>
</evidence>
<dbReference type="Proteomes" id="UP000002866">
    <property type="component" value="Chromosome 6"/>
</dbReference>
<feature type="region of interest" description="Disordered" evidence="1">
    <location>
        <begin position="1379"/>
        <end position="1414"/>
    </location>
</feature>
<dbReference type="OrthoDB" id="4070435at2759"/>
<gene>
    <name evidence="2" type="primary">TBLA0F02950</name>
    <name evidence="2" type="ORF">TBLA_0F02950</name>
</gene>
<dbReference type="OMA" id="DCKTIRH"/>
<feature type="compositionally biased region" description="Acidic residues" evidence="1">
    <location>
        <begin position="1274"/>
        <end position="1284"/>
    </location>
</feature>
<name>I2H632_HENB6</name>
<sequence length="1502" mass="172340">MYSHRKKSPMPKLDINVWLTAGELQNLKNPKLLYDYETDEDIPEGDDIELYGKLGFEYKWLVPGKIPIKSHPIKLASNQQKHWTKFKELYKQLPRPRIETYGIIEHSTESLGDDPLNDSDIDEIVERFKKDPVVKFPKVHIPNEDASPQRMEPAQLISTPSSVCISGTLSVMKFLDGVTDSIVIDTSEELNSLALITQSSGYLFSILPNAKVEKNLVLQYWNLAVPGKWEIIKGYDESNFVVINYKEGICKFFKFYNPLYFKLVNSLNLKKTTILGSSFLYTNKPDEFLLFVATIHYDRLVFLCIEWDTENEKQKRVHTLTHCNGDNFNNCVPIGLQRILIFTNNGISLKSADQLMSGNTSSGKLYKYRSLKGILSYFRAPILLEKLKKVKPEVFNKYTDCSIISTTTGNVAFCVIDDNENVNFFSLTRFKGLKSIAPVLVQPADMTEYYMVVISFGRTLELSLNLTTVEELHPIHNIPPLRGIIFKHTIDSGSEENTKIVTLRDSEKVIDHKYNVWLASQAALTELSPYVPTQKSHLLCESNQLQLFSRIDVKTFIELPKKLLDYFSKDFEPGSDISNIYLMLAVDPLMFSSIFILNLNDSLSELTKVDDMFNETSCNPLGFIYNKSYLIQITKYSLRFHMLNSDNTVEISKLESEIDGFYQYQSYLILWNNKSGLLFYTNNIESLNPTSVLQKTNIFSAYAIAHTRFSPNLTYLFFNIESNRGEILINAFFCDRNLQLSWKNMILPQYRSINLNNMQSIDRIAEVLLGPRTNWRNHGYRENSDPIPSNFSFLNGADSIIQTEHDMRCRYVSPTFLVYYDARTISVIENIGEEFIIIIQEYSVIIPAELQKSSILDIRMDPKKGLLFVLFSDKFCVLELSHKSYNRSNYLLKSTRSVNKKFLYLPKINRMLILSIDNKEWDCMKLLDGKMLSLNPSVLNMITNQKLKNIVEIPNSSNTNLLLLLYESIIHLVGIIPKKGKLTVESFSKYDFESDISDKVIVTKEGYFYILVNGDSEHNTTDDNSDKIVLLNIRNNQINKHKELIFDGGSSITELDFCDDHLIVTINKYPKVYIFEKFDSMVDDDSLKMIELIKPENSYISKILTLSKNCFIVVTVCVDRSSYNAEILFYDRREIVKKLKQGGFTVKFTSDNDHMNIFEIYNLERGDEELDMPNYVRNDIRSMRRGGTDILFSTDMNEEPYIGYLSDMTEYDAEATDREPRRVVQRFAQPQINGAETAVVDHPSNLPVSEAGIQDLINTAFLSRNSPVSTEHVDMDDGYDDSDEEYHHRNHEHLQDGDNNLDQGMRVPEMARLRMHNNLSGRMDENLQILLSRQLPDLLDESLPSEFRQSLIQMVQNQLGPEGIAHVNALPTTNNVSNAFQFGPTSVPDLARPGSDTESPNHSETDSCEPRAMKQVASTEPFTSLKLPYAVKDVEYNPKNHTLYILMEDQSVMMLTARGEPDYTNCKYQFPKPIPFNNGGRITEGGPWEIDHRGTLSKTEVW</sequence>
<protein>
    <submittedName>
        <fullName evidence="2">Uncharacterized protein</fullName>
    </submittedName>
</protein>
<reference evidence="2 3" key="1">
    <citation type="journal article" date="2011" name="Proc. Natl. Acad. Sci. U.S.A.">
        <title>Evolutionary erosion of yeast sex chromosomes by mating-type switching accidents.</title>
        <authorList>
            <person name="Gordon J.L."/>
            <person name="Armisen D."/>
            <person name="Proux-Wera E."/>
            <person name="Oheigeartaigh S.S."/>
            <person name="Byrne K.P."/>
            <person name="Wolfe K.H."/>
        </authorList>
    </citation>
    <scope>NUCLEOTIDE SEQUENCE [LARGE SCALE GENOMIC DNA]</scope>
    <source>
        <strain evidence="3">ATCC 34711 / CBS 6284 / DSM 70876 / NBRC 10599 / NRRL Y-10934 / UCD 77-7</strain>
    </source>
</reference>
<proteinExistence type="predicted"/>
<dbReference type="EMBL" id="HE806321">
    <property type="protein sequence ID" value="CCH61834.1"/>
    <property type="molecule type" value="Genomic_DNA"/>
</dbReference>
<evidence type="ECO:0000313" key="2">
    <source>
        <dbReference type="EMBL" id="CCH61834.1"/>
    </source>
</evidence>
<keyword evidence="3" id="KW-1185">Reference proteome</keyword>
<dbReference type="GeneID" id="14496943"/>
<dbReference type="HOGENOM" id="CLU_004250_0_0_1"/>
<accession>I2H632</accession>
<dbReference type="STRING" id="1071380.I2H632"/>
<dbReference type="FunCoup" id="I2H632">
    <property type="interactions" value="155"/>
</dbReference>
<organism evidence="2 3">
    <name type="scientific">Henningerozyma blattae (strain ATCC 34711 / CBS 6284 / DSM 70876 / NBRC 10599 / NRRL Y-10934 / UCD 77-7)</name>
    <name type="common">Yeast</name>
    <name type="synonym">Tetrapisispora blattae</name>
    <dbReference type="NCBI Taxonomy" id="1071380"/>
    <lineage>
        <taxon>Eukaryota</taxon>
        <taxon>Fungi</taxon>
        <taxon>Dikarya</taxon>
        <taxon>Ascomycota</taxon>
        <taxon>Saccharomycotina</taxon>
        <taxon>Saccharomycetes</taxon>
        <taxon>Saccharomycetales</taxon>
        <taxon>Saccharomycetaceae</taxon>
        <taxon>Henningerozyma</taxon>
    </lineage>
</organism>
<feature type="compositionally biased region" description="Basic and acidic residues" evidence="1">
    <location>
        <begin position="1399"/>
        <end position="1412"/>
    </location>
</feature>
<dbReference type="eggNOG" id="ENOG502R4DC">
    <property type="taxonomic scope" value="Eukaryota"/>
</dbReference>
<dbReference type="InParanoid" id="I2H632"/>
<dbReference type="RefSeq" id="XP_004181353.1">
    <property type="nucleotide sequence ID" value="XM_004181305.1"/>
</dbReference>